<protein>
    <submittedName>
        <fullName evidence="4">2-dehydro-3-deoxy-L-rhamnonate aldolase</fullName>
    </submittedName>
</protein>
<dbReference type="GO" id="GO:0046872">
    <property type="term" value="F:metal ion binding"/>
    <property type="evidence" value="ECO:0007669"/>
    <property type="project" value="UniProtKB-KW"/>
</dbReference>
<name>A0A1H0BI03_9FIRM</name>
<dbReference type="InterPro" id="IPR015813">
    <property type="entry name" value="Pyrv/PenolPyrv_kinase-like_dom"/>
</dbReference>
<dbReference type="GO" id="GO:0005737">
    <property type="term" value="C:cytoplasm"/>
    <property type="evidence" value="ECO:0007669"/>
    <property type="project" value="TreeGrafter"/>
</dbReference>
<dbReference type="InterPro" id="IPR005000">
    <property type="entry name" value="Aldolase/citrate-lyase_domain"/>
</dbReference>
<dbReference type="AlphaFoldDB" id="A0A1H0BI03"/>
<sequence>MTELNKEILYNPFKHAIKNHQLQLGLWMDSATAVMAEIAATAGYDWLLFDGEHGPNTVQNIYGQLQAIEPYHSHAIVRPLEGTRANIKQLLDLGAQTLLVPMVESGEQAENIYKSMCYAPKGYRGVGASVARAGRWNRLPDYMEYCQENLCLLVQVESRKGVENLDDIVKTPGVDGVFFGPADLSTDMGYLGNANAPEVMETMEYCVRRTTELGKAAGTIASDVNVAKTFIQWGATFVAIGADILLYNEALDHCLAQFRK</sequence>
<evidence type="ECO:0000313" key="4">
    <source>
        <dbReference type="EMBL" id="SDN45289.1"/>
    </source>
</evidence>
<organism evidence="4 5">
    <name type="scientific">Megasphaera paucivorans</name>
    <dbReference type="NCBI Taxonomy" id="349095"/>
    <lineage>
        <taxon>Bacteria</taxon>
        <taxon>Bacillati</taxon>
        <taxon>Bacillota</taxon>
        <taxon>Negativicutes</taxon>
        <taxon>Veillonellales</taxon>
        <taxon>Veillonellaceae</taxon>
        <taxon>Megasphaera</taxon>
    </lineage>
</organism>
<proteinExistence type="predicted"/>
<accession>A0A1H0BI03</accession>
<dbReference type="FunFam" id="3.20.20.60:FF:000004">
    <property type="entry name" value="5-keto-4-deoxy-D-glucarate aldolase"/>
    <property type="match status" value="1"/>
</dbReference>
<dbReference type="RefSeq" id="WP_091653049.1">
    <property type="nucleotide sequence ID" value="NZ_FNHQ01000051.1"/>
</dbReference>
<dbReference type="OrthoDB" id="86160at2"/>
<dbReference type="InterPro" id="IPR040442">
    <property type="entry name" value="Pyrv_kinase-like_dom_sf"/>
</dbReference>
<reference evidence="4 5" key="1">
    <citation type="submission" date="2016-10" db="EMBL/GenBank/DDBJ databases">
        <authorList>
            <person name="de Groot N.N."/>
        </authorList>
    </citation>
    <scope>NUCLEOTIDE SEQUENCE [LARGE SCALE GENOMIC DNA]</scope>
    <source>
        <strain evidence="4 5">DSM 16981</strain>
    </source>
</reference>
<dbReference type="SUPFAM" id="SSF51621">
    <property type="entry name" value="Phosphoenolpyruvate/pyruvate domain"/>
    <property type="match status" value="1"/>
</dbReference>
<evidence type="ECO:0000313" key="5">
    <source>
        <dbReference type="Proteomes" id="UP000199309"/>
    </source>
</evidence>
<feature type="domain" description="HpcH/HpaI aldolase/citrate lyase" evidence="3">
    <location>
        <begin position="23"/>
        <end position="247"/>
    </location>
</feature>
<keyword evidence="5" id="KW-1185">Reference proteome</keyword>
<dbReference type="PANTHER" id="PTHR30502">
    <property type="entry name" value="2-KETO-3-DEOXY-L-RHAMNONATE ALDOLASE"/>
    <property type="match status" value="1"/>
</dbReference>
<evidence type="ECO:0000256" key="2">
    <source>
        <dbReference type="ARBA" id="ARBA00023239"/>
    </source>
</evidence>
<dbReference type="EMBL" id="FNHQ01000051">
    <property type="protein sequence ID" value="SDN45289.1"/>
    <property type="molecule type" value="Genomic_DNA"/>
</dbReference>
<keyword evidence="1" id="KW-0479">Metal-binding</keyword>
<evidence type="ECO:0000256" key="1">
    <source>
        <dbReference type="ARBA" id="ARBA00022723"/>
    </source>
</evidence>
<dbReference type="Pfam" id="PF03328">
    <property type="entry name" value="HpcH_HpaI"/>
    <property type="match status" value="1"/>
</dbReference>
<dbReference type="GO" id="GO:0016832">
    <property type="term" value="F:aldehyde-lyase activity"/>
    <property type="evidence" value="ECO:0007669"/>
    <property type="project" value="TreeGrafter"/>
</dbReference>
<dbReference type="Proteomes" id="UP000199309">
    <property type="component" value="Unassembled WGS sequence"/>
</dbReference>
<dbReference type="STRING" id="349095.SAMN05660299_02742"/>
<dbReference type="InterPro" id="IPR050251">
    <property type="entry name" value="HpcH-HpaI_aldolase"/>
</dbReference>
<dbReference type="Gene3D" id="3.20.20.60">
    <property type="entry name" value="Phosphoenolpyruvate-binding domains"/>
    <property type="match status" value="1"/>
</dbReference>
<dbReference type="PANTHER" id="PTHR30502:SF5">
    <property type="entry name" value="2-KETO-3-DEOXY-L-RHAMNONATE ALDOLASE"/>
    <property type="match status" value="1"/>
</dbReference>
<gene>
    <name evidence="4" type="ORF">SAMN05660299_02742</name>
</gene>
<evidence type="ECO:0000259" key="3">
    <source>
        <dbReference type="Pfam" id="PF03328"/>
    </source>
</evidence>
<keyword evidence="2" id="KW-0456">Lyase</keyword>